<dbReference type="RefSeq" id="WP_420069867.1">
    <property type="nucleotide sequence ID" value="NZ_JBCHKQ010000003.1"/>
</dbReference>
<dbReference type="Pfam" id="PF01791">
    <property type="entry name" value="DeoC"/>
    <property type="match status" value="1"/>
</dbReference>
<proteinExistence type="inferred from homology"/>
<dbReference type="Gene3D" id="3.20.20.70">
    <property type="entry name" value="Aldolase class I"/>
    <property type="match status" value="1"/>
</dbReference>
<dbReference type="NCBIfam" id="TIGR00126">
    <property type="entry name" value="deoC"/>
    <property type="match status" value="1"/>
</dbReference>
<evidence type="ECO:0000256" key="4">
    <source>
        <dbReference type="ARBA" id="ARBA00023270"/>
    </source>
</evidence>
<dbReference type="Proteomes" id="UP001466331">
    <property type="component" value="Unassembled WGS sequence"/>
</dbReference>
<gene>
    <name evidence="6 7" type="primary">deoC</name>
    <name evidence="7" type="ORF">WKV44_07660</name>
</gene>
<comment type="subcellular location">
    <subcellularLocation>
        <location evidence="6">Cytoplasm</location>
    </subcellularLocation>
</comment>
<dbReference type="InterPro" id="IPR002915">
    <property type="entry name" value="DeoC/FbaB/LacD_aldolase"/>
</dbReference>
<dbReference type="PANTHER" id="PTHR10889">
    <property type="entry name" value="DEOXYRIBOSE-PHOSPHATE ALDOLASE"/>
    <property type="match status" value="1"/>
</dbReference>
<feature type="active site" description="Proton donor/acceptor" evidence="6">
    <location>
        <position position="98"/>
    </location>
</feature>
<keyword evidence="8" id="KW-1185">Reference proteome</keyword>
<name>A0ABU9UD28_9SPIR</name>
<evidence type="ECO:0000256" key="1">
    <source>
        <dbReference type="ARBA" id="ARBA00010936"/>
    </source>
</evidence>
<comment type="pathway">
    <text evidence="6">Carbohydrate degradation; 2-deoxy-D-ribose 1-phosphate degradation; D-glyceraldehyde 3-phosphate and acetaldehyde from 2-deoxy-alpha-D-ribose 1-phosphate: step 2/2.</text>
</comment>
<evidence type="ECO:0000256" key="3">
    <source>
        <dbReference type="ARBA" id="ARBA00023239"/>
    </source>
</evidence>
<dbReference type="InterPro" id="IPR011343">
    <property type="entry name" value="DeoC"/>
</dbReference>
<dbReference type="GO" id="GO:0004139">
    <property type="term" value="F:deoxyribose-phosphate aldolase activity"/>
    <property type="evidence" value="ECO:0007669"/>
    <property type="project" value="UniProtKB-EC"/>
</dbReference>
<keyword evidence="3 6" id="KW-0456">Lyase</keyword>
<evidence type="ECO:0000256" key="5">
    <source>
        <dbReference type="ARBA" id="ARBA00048791"/>
    </source>
</evidence>
<keyword evidence="4 6" id="KW-0704">Schiff base</keyword>
<comment type="function">
    <text evidence="6">Catalyzes a reversible aldol reaction between acetaldehyde and D-glyceraldehyde 3-phosphate to generate 2-deoxy-D-ribose 5-phosphate.</text>
</comment>
<evidence type="ECO:0000256" key="2">
    <source>
        <dbReference type="ARBA" id="ARBA00022490"/>
    </source>
</evidence>
<protein>
    <recommendedName>
        <fullName evidence="6">Deoxyribose-phosphate aldolase</fullName>
        <shortName evidence="6">DERA</shortName>
        <ecNumber evidence="6">4.1.2.4</ecNumber>
    </recommendedName>
    <alternativeName>
        <fullName evidence="6">2-deoxy-D-ribose 5-phosphate aldolase</fullName>
    </alternativeName>
    <alternativeName>
        <fullName evidence="6">Phosphodeoxyriboaldolase</fullName>
        <shortName evidence="6">Deoxyriboaldolase</shortName>
    </alternativeName>
</protein>
<sequence length="223" mass="23870">MVDYDKPDKKELASYIDHTLLKPFATQKEIKKLCEEAVEYFFASVCVNPVWVPYCASFLKGSDVRVCTVIGFPLGANISDVKRRETEIAVSQGAREVDMVINIGALKQGDYNLVRDDIGAVVGSSGDALVKVIIETCFLTDEEKVTACILAEEAGADYVKTSTGFGTSGASKEDVALMRKTVGNRLGVKASGGIRSLEDALDMIRAGSSRLGTSSGVNIISSL</sequence>
<dbReference type="SUPFAM" id="SSF51569">
    <property type="entry name" value="Aldolase"/>
    <property type="match status" value="1"/>
</dbReference>
<feature type="active site" description="Schiff-base intermediate with acetaldehyde" evidence="6">
    <location>
        <position position="160"/>
    </location>
</feature>
<dbReference type="EC" id="4.1.2.4" evidence="6"/>
<evidence type="ECO:0000256" key="6">
    <source>
        <dbReference type="HAMAP-Rule" id="MF_00114"/>
    </source>
</evidence>
<comment type="caution">
    <text evidence="7">The sequence shown here is derived from an EMBL/GenBank/DDBJ whole genome shotgun (WGS) entry which is preliminary data.</text>
</comment>
<evidence type="ECO:0000313" key="8">
    <source>
        <dbReference type="Proteomes" id="UP001466331"/>
    </source>
</evidence>
<comment type="similarity">
    <text evidence="1 6">Belongs to the DeoC/FbaB aldolase family. DeoC type 1 subfamily.</text>
</comment>
<organism evidence="7 8">
    <name type="scientific">Rarispira pelagica</name>
    <dbReference type="NCBI Taxonomy" id="3141764"/>
    <lineage>
        <taxon>Bacteria</taxon>
        <taxon>Pseudomonadati</taxon>
        <taxon>Spirochaetota</taxon>
        <taxon>Spirochaetia</taxon>
        <taxon>Winmispirales</taxon>
        <taxon>Winmispiraceae</taxon>
        <taxon>Rarispira</taxon>
    </lineage>
</organism>
<reference evidence="7 8" key="1">
    <citation type="submission" date="2024-03" db="EMBL/GenBank/DDBJ databases">
        <title>Ignisphaera cupida sp. nov., a hyperthermophilic hydrolytic archaeon from a hot spring of Kamchatka, and proposal of Ignisphaeraceae fam. nov.</title>
        <authorList>
            <person name="Podosokorskaya O.A."/>
            <person name="Elcheninov A.G."/>
            <person name="Maltseva A.I."/>
            <person name="Zayulina K.S."/>
            <person name="Novikov A."/>
            <person name="Merkel A.Y."/>
        </authorList>
    </citation>
    <scope>NUCLEOTIDE SEQUENCE [LARGE SCALE GENOMIC DNA]</scope>
    <source>
        <strain evidence="7 8">38H-sp</strain>
    </source>
</reference>
<dbReference type="CDD" id="cd00959">
    <property type="entry name" value="DeoC"/>
    <property type="match status" value="1"/>
</dbReference>
<comment type="catalytic activity">
    <reaction evidence="5 6">
        <text>2-deoxy-D-ribose 5-phosphate = D-glyceraldehyde 3-phosphate + acetaldehyde</text>
        <dbReference type="Rhea" id="RHEA:12821"/>
        <dbReference type="ChEBI" id="CHEBI:15343"/>
        <dbReference type="ChEBI" id="CHEBI:59776"/>
        <dbReference type="ChEBI" id="CHEBI:62877"/>
        <dbReference type="EC" id="4.1.2.4"/>
    </reaction>
</comment>
<feature type="active site" description="Proton donor/acceptor" evidence="6">
    <location>
        <position position="189"/>
    </location>
</feature>
<dbReference type="PANTHER" id="PTHR10889:SF1">
    <property type="entry name" value="DEOXYRIBOSE-PHOSPHATE ALDOLASE"/>
    <property type="match status" value="1"/>
</dbReference>
<evidence type="ECO:0000313" key="7">
    <source>
        <dbReference type="EMBL" id="MEM5948419.1"/>
    </source>
</evidence>
<dbReference type="SMART" id="SM01133">
    <property type="entry name" value="DeoC"/>
    <property type="match status" value="1"/>
</dbReference>
<keyword evidence="2 6" id="KW-0963">Cytoplasm</keyword>
<dbReference type="InterPro" id="IPR028581">
    <property type="entry name" value="DeoC_typeI"/>
</dbReference>
<dbReference type="InterPro" id="IPR013785">
    <property type="entry name" value="Aldolase_TIM"/>
</dbReference>
<dbReference type="EMBL" id="JBCHKQ010000003">
    <property type="protein sequence ID" value="MEM5948419.1"/>
    <property type="molecule type" value="Genomic_DNA"/>
</dbReference>
<dbReference type="PIRSF" id="PIRSF001357">
    <property type="entry name" value="DeoC"/>
    <property type="match status" value="1"/>
</dbReference>
<accession>A0ABU9UD28</accession>
<dbReference type="HAMAP" id="MF_00114">
    <property type="entry name" value="DeoC_type1"/>
    <property type="match status" value="1"/>
</dbReference>